<evidence type="ECO:0000313" key="2">
    <source>
        <dbReference type="EMBL" id="GJE02377.1"/>
    </source>
</evidence>
<feature type="compositionally biased region" description="Basic and acidic residues" evidence="1">
    <location>
        <begin position="158"/>
        <end position="179"/>
    </location>
</feature>
<accession>A0ABQ4SH02</accession>
<evidence type="ECO:0000256" key="1">
    <source>
        <dbReference type="SAM" id="MobiDB-lite"/>
    </source>
</evidence>
<gene>
    <name evidence="2" type="ORF">GMJLKIPL_4324</name>
</gene>
<comment type="caution">
    <text evidence="2">The sequence shown here is derived from an EMBL/GenBank/DDBJ whole genome shotgun (WGS) entry which is preliminary data.</text>
</comment>
<sequence length="228" mass="24484">MDFDANYIKQCVAPGIEPAAIEELINETSGYNELALKIVTKDGRKAMVVRQPTTNAAMVQAVTSYIGAGADVRFGLLLVPARLLPELKVSVAQAIEPCTNIRIGSLLYQRAREMVSASVRDPRDLPLATVRTYVTGTYNGAPIEGLTPSVPVVVAKPPPREFERRETAGSGDREPRRVAEAFASSGPEPADVAPKPARGASAPPVPPTMFEVTSAPMTIDLSRFREAR</sequence>
<keyword evidence="3" id="KW-1185">Reference proteome</keyword>
<protein>
    <submittedName>
        <fullName evidence="2">Uncharacterized protein</fullName>
    </submittedName>
</protein>
<evidence type="ECO:0000313" key="3">
    <source>
        <dbReference type="Proteomes" id="UP001055153"/>
    </source>
</evidence>
<dbReference type="Proteomes" id="UP001055153">
    <property type="component" value="Unassembled WGS sequence"/>
</dbReference>
<dbReference type="EMBL" id="BPQQ01000054">
    <property type="protein sequence ID" value="GJE02377.1"/>
    <property type="molecule type" value="Genomic_DNA"/>
</dbReference>
<proteinExistence type="predicted"/>
<dbReference type="InterPro" id="IPR010680">
    <property type="entry name" value="TraH_2"/>
</dbReference>
<reference evidence="2" key="2">
    <citation type="submission" date="2021-08" db="EMBL/GenBank/DDBJ databases">
        <authorList>
            <person name="Tani A."/>
            <person name="Ola A."/>
            <person name="Ogura Y."/>
            <person name="Katsura K."/>
            <person name="Hayashi T."/>
        </authorList>
    </citation>
    <scope>NUCLEOTIDE SEQUENCE</scope>
    <source>
        <strain evidence="2">DSM 17168</strain>
    </source>
</reference>
<dbReference type="Pfam" id="PF06871">
    <property type="entry name" value="TraH_2"/>
    <property type="match status" value="1"/>
</dbReference>
<organism evidence="2 3">
    <name type="scientific">Methylobacterium isbiliense</name>
    <dbReference type="NCBI Taxonomy" id="315478"/>
    <lineage>
        <taxon>Bacteria</taxon>
        <taxon>Pseudomonadati</taxon>
        <taxon>Pseudomonadota</taxon>
        <taxon>Alphaproteobacteria</taxon>
        <taxon>Hyphomicrobiales</taxon>
        <taxon>Methylobacteriaceae</taxon>
        <taxon>Methylobacterium</taxon>
    </lineage>
</organism>
<reference evidence="2" key="1">
    <citation type="journal article" date="2021" name="Front. Microbiol.">
        <title>Comprehensive Comparative Genomics and Phenotyping of Methylobacterium Species.</title>
        <authorList>
            <person name="Alessa O."/>
            <person name="Ogura Y."/>
            <person name="Fujitani Y."/>
            <person name="Takami H."/>
            <person name="Hayashi T."/>
            <person name="Sahin N."/>
            <person name="Tani A."/>
        </authorList>
    </citation>
    <scope>NUCLEOTIDE SEQUENCE</scope>
    <source>
        <strain evidence="2">DSM 17168</strain>
    </source>
</reference>
<feature type="region of interest" description="Disordered" evidence="1">
    <location>
        <begin position="150"/>
        <end position="214"/>
    </location>
</feature>
<dbReference type="RefSeq" id="WP_238238441.1">
    <property type="nucleotide sequence ID" value="NZ_BPQQ01000054.1"/>
</dbReference>
<name>A0ABQ4SH02_9HYPH</name>